<organism evidence="3 4">
    <name type="scientific">Spongiivirga citrea</name>
    <dbReference type="NCBI Taxonomy" id="1481457"/>
    <lineage>
        <taxon>Bacteria</taxon>
        <taxon>Pseudomonadati</taxon>
        <taxon>Bacteroidota</taxon>
        <taxon>Flavobacteriia</taxon>
        <taxon>Flavobacteriales</taxon>
        <taxon>Flavobacteriaceae</taxon>
        <taxon>Spongiivirga</taxon>
    </lineage>
</organism>
<accession>A0A6M0CLW0</accession>
<dbReference type="Gene3D" id="3.40.50.720">
    <property type="entry name" value="NAD(P)-binding Rossmann-like Domain"/>
    <property type="match status" value="1"/>
</dbReference>
<dbReference type="Pfam" id="PF03446">
    <property type="entry name" value="NAD_binding_2"/>
    <property type="match status" value="1"/>
</dbReference>
<keyword evidence="4" id="KW-1185">Reference proteome</keyword>
<sequence>MASKVAIIGCGWLGFPLAKNLVQKGFEVKGSTTSSEKLGELKSVGIQPYRVAISEDKITGDIDDMLADCELLIINIPPGLRKNPSANFVKKIKLLKSHIETSTIKKVLFVSSTSVYGDATDVITEKSVINPTSKSGKQLVKAEKTLKSSNYYQITIVRFSGLIGANRHPIKFLSGKTGLDNGNTPVNLVHLNDCIDSILFTIQNDLWDEEFNISYPDHPPKESYYNRIAKDRKLALPLFNKKITTKSNKVISSEKIQTLGFRFKSPI</sequence>
<dbReference type="PANTHER" id="PTHR48079:SF6">
    <property type="entry name" value="NAD(P)-BINDING DOMAIN-CONTAINING PROTEIN-RELATED"/>
    <property type="match status" value="1"/>
</dbReference>
<dbReference type="InterPro" id="IPR051783">
    <property type="entry name" value="NAD(P)-dependent_oxidoreduct"/>
</dbReference>
<evidence type="ECO:0000313" key="3">
    <source>
        <dbReference type="EMBL" id="NER17963.1"/>
    </source>
</evidence>
<dbReference type="Proteomes" id="UP000474296">
    <property type="component" value="Unassembled WGS sequence"/>
</dbReference>
<evidence type="ECO:0000259" key="2">
    <source>
        <dbReference type="Pfam" id="PF03446"/>
    </source>
</evidence>
<dbReference type="GO" id="GO:0050661">
    <property type="term" value="F:NADP binding"/>
    <property type="evidence" value="ECO:0007669"/>
    <property type="project" value="InterPro"/>
</dbReference>
<dbReference type="Pfam" id="PF01370">
    <property type="entry name" value="Epimerase"/>
    <property type="match status" value="1"/>
</dbReference>
<comment type="caution">
    <text evidence="3">The sequence shown here is derived from an EMBL/GenBank/DDBJ whole genome shotgun (WGS) entry which is preliminary data.</text>
</comment>
<dbReference type="EMBL" id="JAABOQ010000005">
    <property type="protein sequence ID" value="NER17963.1"/>
    <property type="molecule type" value="Genomic_DNA"/>
</dbReference>
<evidence type="ECO:0000313" key="4">
    <source>
        <dbReference type="Proteomes" id="UP000474296"/>
    </source>
</evidence>
<dbReference type="AlphaFoldDB" id="A0A6M0CLW0"/>
<proteinExistence type="predicted"/>
<dbReference type="GO" id="GO:0005737">
    <property type="term" value="C:cytoplasm"/>
    <property type="evidence" value="ECO:0007669"/>
    <property type="project" value="TreeGrafter"/>
</dbReference>
<feature type="domain" description="NAD-dependent epimerase/dehydratase" evidence="1">
    <location>
        <begin position="87"/>
        <end position="204"/>
    </location>
</feature>
<evidence type="ECO:0000259" key="1">
    <source>
        <dbReference type="Pfam" id="PF01370"/>
    </source>
</evidence>
<dbReference type="InterPro" id="IPR001509">
    <property type="entry name" value="Epimerase_deHydtase"/>
</dbReference>
<gene>
    <name evidence="3" type="ORF">GWK10_12120</name>
</gene>
<dbReference type="InterPro" id="IPR006115">
    <property type="entry name" value="6PGDH_NADP-bd"/>
</dbReference>
<dbReference type="RefSeq" id="WP_164032649.1">
    <property type="nucleotide sequence ID" value="NZ_JAABOQ010000005.1"/>
</dbReference>
<protein>
    <submittedName>
        <fullName evidence="3">NAD(P)H-binding protein</fullName>
    </submittedName>
</protein>
<feature type="domain" description="6-phosphogluconate dehydrogenase NADP-binding" evidence="2">
    <location>
        <begin position="4"/>
        <end position="76"/>
    </location>
</feature>
<name>A0A6M0CLW0_9FLAO</name>
<reference evidence="3 4" key="1">
    <citation type="submission" date="2020-01" db="EMBL/GenBank/DDBJ databases">
        <title>Spongiivirga citrea KCTC 32990T.</title>
        <authorList>
            <person name="Wang G."/>
        </authorList>
    </citation>
    <scope>NUCLEOTIDE SEQUENCE [LARGE SCALE GENOMIC DNA]</scope>
    <source>
        <strain evidence="3 4">KCTC 32990</strain>
    </source>
</reference>
<dbReference type="GO" id="GO:0004029">
    <property type="term" value="F:aldehyde dehydrogenase (NAD+) activity"/>
    <property type="evidence" value="ECO:0007669"/>
    <property type="project" value="TreeGrafter"/>
</dbReference>
<dbReference type="PANTHER" id="PTHR48079">
    <property type="entry name" value="PROTEIN YEEZ"/>
    <property type="match status" value="1"/>
</dbReference>
<dbReference type="InterPro" id="IPR036291">
    <property type="entry name" value="NAD(P)-bd_dom_sf"/>
</dbReference>
<dbReference type="SUPFAM" id="SSF51735">
    <property type="entry name" value="NAD(P)-binding Rossmann-fold domains"/>
    <property type="match status" value="1"/>
</dbReference>